<dbReference type="InterPro" id="IPR013766">
    <property type="entry name" value="Thioredoxin_domain"/>
</dbReference>
<keyword evidence="4" id="KW-1015">Disulfide bond</keyword>
<dbReference type="GO" id="GO:0046872">
    <property type="term" value="F:metal ion binding"/>
    <property type="evidence" value="ECO:0007669"/>
    <property type="project" value="UniProtKB-KW"/>
</dbReference>
<feature type="binding site" evidence="3">
    <location>
        <position position="65"/>
    </location>
    <ligand>
        <name>Cu cation</name>
        <dbReference type="ChEBI" id="CHEBI:23378"/>
    </ligand>
</feature>
<comment type="caution">
    <text evidence="7">The sequence shown here is derived from an EMBL/GenBank/DDBJ whole genome shotgun (WGS) entry which is preliminary data.</text>
</comment>
<feature type="signal peptide" evidence="5">
    <location>
        <begin position="1"/>
        <end position="20"/>
    </location>
</feature>
<proteinExistence type="inferred from homology"/>
<dbReference type="PANTHER" id="PTHR12151">
    <property type="entry name" value="ELECTRON TRANSPORT PROTIN SCO1/SENC FAMILY MEMBER"/>
    <property type="match status" value="1"/>
</dbReference>
<keyword evidence="8" id="KW-1185">Reference proteome</keyword>
<dbReference type="PANTHER" id="PTHR12151:SF25">
    <property type="entry name" value="LINALOOL DEHYDRATASE_ISOMERASE DOMAIN-CONTAINING PROTEIN"/>
    <property type="match status" value="1"/>
</dbReference>
<evidence type="ECO:0000313" key="7">
    <source>
        <dbReference type="EMBL" id="NBI28959.1"/>
    </source>
</evidence>
<dbReference type="SUPFAM" id="SSF52833">
    <property type="entry name" value="Thioredoxin-like"/>
    <property type="match status" value="1"/>
</dbReference>
<dbReference type="OrthoDB" id="9811998at2"/>
<dbReference type="PROSITE" id="PS51257">
    <property type="entry name" value="PROKAR_LIPOPROTEIN"/>
    <property type="match status" value="1"/>
</dbReference>
<dbReference type="InterPro" id="IPR003782">
    <property type="entry name" value="SCO1/SenC"/>
</dbReference>
<dbReference type="CDD" id="cd02968">
    <property type="entry name" value="SCO"/>
    <property type="match status" value="1"/>
</dbReference>
<evidence type="ECO:0000259" key="6">
    <source>
        <dbReference type="PROSITE" id="PS51352"/>
    </source>
</evidence>
<name>A0A6N9PZM5_9BACL</name>
<feature type="binding site" evidence="3">
    <location>
        <position position="155"/>
    </location>
    <ligand>
        <name>Cu cation</name>
        <dbReference type="ChEBI" id="CHEBI:23378"/>
    </ligand>
</feature>
<feature type="binding site" evidence="3">
    <location>
        <position position="69"/>
    </location>
    <ligand>
        <name>Cu cation</name>
        <dbReference type="ChEBI" id="CHEBI:23378"/>
    </ligand>
</feature>
<dbReference type="InterPro" id="IPR036249">
    <property type="entry name" value="Thioredoxin-like_sf"/>
</dbReference>
<reference evidence="7 8" key="1">
    <citation type="submission" date="2019-01" db="EMBL/GenBank/DDBJ databases">
        <title>Chengkuizengella sp. nov., isolated from deep-sea sediment of East Pacific Ocean.</title>
        <authorList>
            <person name="Yang J."/>
            <person name="Lai Q."/>
            <person name="Shao Z."/>
        </authorList>
    </citation>
    <scope>NUCLEOTIDE SEQUENCE [LARGE SCALE GENOMIC DNA]</scope>
    <source>
        <strain evidence="7 8">YPA3-1-1</strain>
    </source>
</reference>
<dbReference type="Gene3D" id="3.40.30.10">
    <property type="entry name" value="Glutaredoxin"/>
    <property type="match status" value="1"/>
</dbReference>
<keyword evidence="2 3" id="KW-0186">Copper</keyword>
<feature type="disulfide bond" description="Redox-active" evidence="4">
    <location>
        <begin position="65"/>
        <end position="69"/>
    </location>
</feature>
<evidence type="ECO:0000256" key="5">
    <source>
        <dbReference type="SAM" id="SignalP"/>
    </source>
</evidence>
<evidence type="ECO:0000313" key="8">
    <source>
        <dbReference type="Proteomes" id="UP000448943"/>
    </source>
</evidence>
<keyword evidence="5" id="KW-0732">Signal</keyword>
<feature type="domain" description="Thioredoxin" evidence="6">
    <location>
        <begin position="27"/>
        <end position="190"/>
    </location>
</feature>
<organism evidence="7 8">
    <name type="scientific">Chengkuizengella marina</name>
    <dbReference type="NCBI Taxonomy" id="2507566"/>
    <lineage>
        <taxon>Bacteria</taxon>
        <taxon>Bacillati</taxon>
        <taxon>Bacillota</taxon>
        <taxon>Bacilli</taxon>
        <taxon>Bacillales</taxon>
        <taxon>Paenibacillaceae</taxon>
        <taxon>Chengkuizengella</taxon>
    </lineage>
</organism>
<keyword evidence="3" id="KW-0479">Metal-binding</keyword>
<feature type="chain" id="PRO_5039489417" evidence="5">
    <location>
        <begin position="21"/>
        <end position="190"/>
    </location>
</feature>
<dbReference type="Pfam" id="PF02630">
    <property type="entry name" value="SCO1-SenC"/>
    <property type="match status" value="1"/>
</dbReference>
<evidence type="ECO:0000256" key="2">
    <source>
        <dbReference type="ARBA" id="ARBA00023008"/>
    </source>
</evidence>
<dbReference type="Proteomes" id="UP000448943">
    <property type="component" value="Unassembled WGS sequence"/>
</dbReference>
<dbReference type="EMBL" id="SIJB01000019">
    <property type="protein sequence ID" value="NBI28959.1"/>
    <property type="molecule type" value="Genomic_DNA"/>
</dbReference>
<dbReference type="PROSITE" id="PS51352">
    <property type="entry name" value="THIOREDOXIN_2"/>
    <property type="match status" value="1"/>
</dbReference>
<dbReference type="AlphaFoldDB" id="A0A6N9PZM5"/>
<evidence type="ECO:0000256" key="4">
    <source>
        <dbReference type="PIRSR" id="PIRSR603782-2"/>
    </source>
</evidence>
<evidence type="ECO:0000256" key="3">
    <source>
        <dbReference type="PIRSR" id="PIRSR603782-1"/>
    </source>
</evidence>
<evidence type="ECO:0000256" key="1">
    <source>
        <dbReference type="ARBA" id="ARBA00010996"/>
    </source>
</evidence>
<comment type="similarity">
    <text evidence="1">Belongs to the SCO1/2 family.</text>
</comment>
<accession>A0A6N9PZM5</accession>
<gene>
    <name evidence="7" type="ORF">ERL59_08300</name>
</gene>
<sequence>MKLYSIILSICFLLIISACSLPSEKPNDMNNEVEDFSFTNQENATFGLSDLENKVWIADFIFTNCTTVCPGMTYNMAQLQIKMKEAGIDAEIVSFSVDPNVDTPEVLKDYVSKFGADFSNWHLLTGYSDEMIQNFAKTSFMTIVQQDANSDQVIHGTAFYLVDQKGTVLTKYDGNNPDFEQILKDIKSIQ</sequence>
<protein>
    <submittedName>
        <fullName evidence="7">SCO family protein</fullName>
    </submittedName>
</protein>